<protein>
    <submittedName>
        <fullName evidence="1">Uncharacterized protein</fullName>
    </submittedName>
</protein>
<sequence length="53" mass="5454">MTAPITTAHASHGANMRCFMRGEGGFWSGAEGDVAVVAAGLDMKLLNSNSIVC</sequence>
<organism evidence="1 2">
    <name type="scientific">Brucella lupini</name>
    <dbReference type="NCBI Taxonomy" id="255457"/>
    <lineage>
        <taxon>Bacteria</taxon>
        <taxon>Pseudomonadati</taxon>
        <taxon>Pseudomonadota</taxon>
        <taxon>Alphaproteobacteria</taxon>
        <taxon>Hyphomicrobiales</taxon>
        <taxon>Brucellaceae</taxon>
        <taxon>Brucella/Ochrobactrum group</taxon>
        <taxon>Brucella</taxon>
    </lineage>
</organism>
<comment type="caution">
    <text evidence="1">The sequence shown here is derived from an EMBL/GenBank/DDBJ whole genome shotgun (WGS) entry which is preliminary data.</text>
</comment>
<proteinExistence type="predicted"/>
<dbReference type="AlphaFoldDB" id="A0A256GG08"/>
<accession>A0A256GG08</accession>
<name>A0A256GG08_9HYPH</name>
<reference evidence="1 2" key="1">
    <citation type="submission" date="2017-07" db="EMBL/GenBank/DDBJ databases">
        <title>Draft genome of Ochrobactrum lupini type strain LUP21.</title>
        <authorList>
            <person name="Krzyzanowska D.M."/>
            <person name="Jafra S."/>
        </authorList>
    </citation>
    <scope>NUCLEOTIDE SEQUENCE [LARGE SCALE GENOMIC DNA]</scope>
    <source>
        <strain evidence="1 2">LUP21</strain>
    </source>
</reference>
<gene>
    <name evidence="1" type="ORF">CES86_4106</name>
</gene>
<dbReference type="Proteomes" id="UP000216363">
    <property type="component" value="Unassembled WGS sequence"/>
</dbReference>
<evidence type="ECO:0000313" key="1">
    <source>
        <dbReference type="EMBL" id="OYR26052.1"/>
    </source>
</evidence>
<dbReference type="EMBL" id="NNRN01000056">
    <property type="protein sequence ID" value="OYR26052.1"/>
    <property type="molecule type" value="Genomic_DNA"/>
</dbReference>
<evidence type="ECO:0000313" key="2">
    <source>
        <dbReference type="Proteomes" id="UP000216363"/>
    </source>
</evidence>